<protein>
    <recommendedName>
        <fullName evidence="3">Guanylate kinase</fullName>
        <ecNumber evidence="2">2.7.4.8</ecNumber>
    </recommendedName>
    <alternativeName>
        <fullName evidence="8">GMP kinase</fullName>
    </alternativeName>
</protein>
<evidence type="ECO:0000256" key="6">
    <source>
        <dbReference type="ARBA" id="ARBA00022777"/>
    </source>
</evidence>
<dbReference type="CDD" id="cd00071">
    <property type="entry name" value="GMPK"/>
    <property type="match status" value="1"/>
</dbReference>
<dbReference type="PROSITE" id="PS50052">
    <property type="entry name" value="GUANYLATE_KINASE_2"/>
    <property type="match status" value="1"/>
</dbReference>
<dbReference type="PANTHER" id="PTHR23117:SF13">
    <property type="entry name" value="GUANYLATE KINASE"/>
    <property type="match status" value="1"/>
</dbReference>
<dbReference type="InterPro" id="IPR027417">
    <property type="entry name" value="P-loop_NTPase"/>
</dbReference>
<dbReference type="InterPro" id="IPR017665">
    <property type="entry name" value="Guanylate_kinase"/>
</dbReference>
<dbReference type="AlphaFoldDB" id="A0A401GWB3"/>
<keyword evidence="5" id="KW-0547">Nucleotide-binding</keyword>
<gene>
    <name evidence="10" type="ORF">SCP_0903960</name>
</gene>
<comment type="similarity">
    <text evidence="1">Belongs to the guanylate kinase family.</text>
</comment>
<dbReference type="EC" id="2.7.4.8" evidence="2"/>
<dbReference type="PROSITE" id="PS00856">
    <property type="entry name" value="GUANYLATE_KINASE_1"/>
    <property type="match status" value="1"/>
</dbReference>
<evidence type="ECO:0000256" key="5">
    <source>
        <dbReference type="ARBA" id="ARBA00022741"/>
    </source>
</evidence>
<dbReference type="InterPro" id="IPR008144">
    <property type="entry name" value="Guanylate_kin-like_dom"/>
</dbReference>
<dbReference type="STRING" id="139825.A0A401GWB3"/>
<dbReference type="RefSeq" id="XP_027617430.1">
    <property type="nucleotide sequence ID" value="XM_027761629.1"/>
</dbReference>
<dbReference type="FunFam" id="3.40.50.300:FF:000776">
    <property type="entry name" value="Guanylate kinase 2"/>
    <property type="match status" value="1"/>
</dbReference>
<keyword evidence="7" id="KW-0067">ATP-binding</keyword>
<name>A0A401GWB3_9APHY</name>
<evidence type="ECO:0000256" key="3">
    <source>
        <dbReference type="ARBA" id="ARBA00016296"/>
    </source>
</evidence>
<evidence type="ECO:0000313" key="11">
    <source>
        <dbReference type="Proteomes" id="UP000287166"/>
    </source>
</evidence>
<dbReference type="FunFam" id="3.30.63.10:FF:000002">
    <property type="entry name" value="Guanylate kinase 1"/>
    <property type="match status" value="1"/>
</dbReference>
<dbReference type="GO" id="GO:0005829">
    <property type="term" value="C:cytosol"/>
    <property type="evidence" value="ECO:0007669"/>
    <property type="project" value="TreeGrafter"/>
</dbReference>
<dbReference type="OrthoDB" id="6334211at2759"/>
<evidence type="ECO:0000256" key="2">
    <source>
        <dbReference type="ARBA" id="ARBA00012961"/>
    </source>
</evidence>
<dbReference type="Pfam" id="PF00625">
    <property type="entry name" value="Guanylate_kin"/>
    <property type="match status" value="1"/>
</dbReference>
<evidence type="ECO:0000313" key="10">
    <source>
        <dbReference type="EMBL" id="GBE86517.1"/>
    </source>
</evidence>
<feature type="domain" description="Guanylate kinase-like" evidence="9">
    <location>
        <begin position="8"/>
        <end position="189"/>
    </location>
</feature>
<accession>A0A401GWB3</accession>
<evidence type="ECO:0000256" key="4">
    <source>
        <dbReference type="ARBA" id="ARBA00022679"/>
    </source>
</evidence>
<dbReference type="GO" id="GO:0004385">
    <property type="term" value="F:GMP kinase activity"/>
    <property type="evidence" value="ECO:0007669"/>
    <property type="project" value="UniProtKB-EC"/>
</dbReference>
<organism evidence="10 11">
    <name type="scientific">Sparassis crispa</name>
    <dbReference type="NCBI Taxonomy" id="139825"/>
    <lineage>
        <taxon>Eukaryota</taxon>
        <taxon>Fungi</taxon>
        <taxon>Dikarya</taxon>
        <taxon>Basidiomycota</taxon>
        <taxon>Agaricomycotina</taxon>
        <taxon>Agaricomycetes</taxon>
        <taxon>Polyporales</taxon>
        <taxon>Sparassidaceae</taxon>
        <taxon>Sparassis</taxon>
    </lineage>
</organism>
<dbReference type="Proteomes" id="UP000287166">
    <property type="component" value="Unassembled WGS sequence"/>
</dbReference>
<evidence type="ECO:0000256" key="1">
    <source>
        <dbReference type="ARBA" id="ARBA00005790"/>
    </source>
</evidence>
<evidence type="ECO:0000259" key="9">
    <source>
        <dbReference type="PROSITE" id="PS50052"/>
    </source>
</evidence>
<evidence type="ECO:0000256" key="7">
    <source>
        <dbReference type="ARBA" id="ARBA00022840"/>
    </source>
</evidence>
<keyword evidence="4" id="KW-0808">Transferase</keyword>
<comment type="caution">
    <text evidence="10">The sequence shown here is derived from an EMBL/GenBank/DDBJ whole genome shotgun (WGS) entry which is preliminary data.</text>
</comment>
<dbReference type="GeneID" id="38783434"/>
<sequence>MSSAKDVLRPLVISGPSGVGKSTLLQRLFAQYPDKFGFSVSHTTRPPRPGETEGKQYYFVSRDKFQELLKQGAFIEHAEFSGNFYATSFNAVREVSQAGRRCILDIEAQGVRQIKQTNLDPVYLFISPPTLAALRARLQTRGTETEASTSKRLATALKEIEYAKEGAHNVVIVNDDLERACDLLKRVALGEEIASDTLPPLDD</sequence>
<dbReference type="InterPro" id="IPR008145">
    <property type="entry name" value="GK/Ca_channel_bsu"/>
</dbReference>
<dbReference type="FunCoup" id="A0A401GWB3">
    <property type="interactions" value="386"/>
</dbReference>
<dbReference type="NCBIfam" id="TIGR03263">
    <property type="entry name" value="guanyl_kin"/>
    <property type="match status" value="1"/>
</dbReference>
<proteinExistence type="inferred from homology"/>
<keyword evidence="6 10" id="KW-0418">Kinase</keyword>
<dbReference type="PANTHER" id="PTHR23117">
    <property type="entry name" value="GUANYLATE KINASE-RELATED"/>
    <property type="match status" value="1"/>
</dbReference>
<dbReference type="GO" id="GO:0005524">
    <property type="term" value="F:ATP binding"/>
    <property type="evidence" value="ECO:0007669"/>
    <property type="project" value="UniProtKB-KW"/>
</dbReference>
<keyword evidence="11" id="KW-1185">Reference proteome</keyword>
<dbReference type="InterPro" id="IPR020590">
    <property type="entry name" value="Guanylate_kinase_CS"/>
</dbReference>
<evidence type="ECO:0000256" key="8">
    <source>
        <dbReference type="ARBA" id="ARBA00030128"/>
    </source>
</evidence>
<reference evidence="10 11" key="1">
    <citation type="journal article" date="2018" name="Sci. Rep.">
        <title>Genome sequence of the cauliflower mushroom Sparassis crispa (Hanabiratake) and its association with beneficial usage.</title>
        <authorList>
            <person name="Kiyama R."/>
            <person name="Furutani Y."/>
            <person name="Kawaguchi K."/>
            <person name="Nakanishi T."/>
        </authorList>
    </citation>
    <scope>NUCLEOTIDE SEQUENCE [LARGE SCALE GENOMIC DNA]</scope>
</reference>
<dbReference type="SUPFAM" id="SSF52540">
    <property type="entry name" value="P-loop containing nucleoside triphosphate hydrolases"/>
    <property type="match status" value="1"/>
</dbReference>
<dbReference type="InParanoid" id="A0A401GWB3"/>
<dbReference type="EMBL" id="BFAD01000009">
    <property type="protein sequence ID" value="GBE86517.1"/>
    <property type="molecule type" value="Genomic_DNA"/>
</dbReference>
<dbReference type="Gene3D" id="3.40.50.300">
    <property type="entry name" value="P-loop containing nucleotide triphosphate hydrolases"/>
    <property type="match status" value="1"/>
</dbReference>
<dbReference type="SMART" id="SM00072">
    <property type="entry name" value="GuKc"/>
    <property type="match status" value="1"/>
</dbReference>